<reference evidence="3" key="1">
    <citation type="submission" date="2023-02" db="EMBL/GenBank/DDBJ databases">
        <title>Gut commensal Christensenella minuta modulates host metabolism via a new class of secondary bile acids.</title>
        <authorList>
            <person name="Liu C."/>
        </authorList>
    </citation>
    <scope>NUCLEOTIDE SEQUENCE</scope>
    <source>
        <strain evidence="3">CA70</strain>
    </source>
</reference>
<feature type="coiled-coil region" evidence="1">
    <location>
        <begin position="337"/>
        <end position="386"/>
    </location>
</feature>
<organism evidence="3">
    <name type="scientific">Christensenella massiliensis</name>
    <dbReference type="NCBI Taxonomy" id="1805714"/>
    <lineage>
        <taxon>Bacteria</taxon>
        <taxon>Bacillati</taxon>
        <taxon>Bacillota</taxon>
        <taxon>Clostridia</taxon>
        <taxon>Christensenellales</taxon>
        <taxon>Christensenellaceae</taxon>
        <taxon>Christensenella</taxon>
    </lineage>
</organism>
<feature type="region of interest" description="Disordered" evidence="2">
    <location>
        <begin position="1"/>
        <end position="195"/>
    </location>
</feature>
<evidence type="ECO:0000256" key="2">
    <source>
        <dbReference type="SAM" id="MobiDB-lite"/>
    </source>
</evidence>
<evidence type="ECO:0000256" key="1">
    <source>
        <dbReference type="SAM" id="Coils"/>
    </source>
</evidence>
<accession>A0AAU8A7G1</accession>
<dbReference type="AlphaFoldDB" id="A0AAU8A7G1"/>
<sequence>MAVKSRSGKKKKIRVTAGNIRNGGSSQRQAGSRPKKEPESGGAWVTAGSTWRTENGGRQAEAARTEQESGKNEPRSAGIFVYSPLEVMTSWREKEKTTKDAEQPSQKSWSAAAQLPAAPGSYLPGAARDQTAAMKNMTEGIPAGQSGNKPQNSGKQPAGSVWVTAGNIGNAEKSRRMPGNAEKRGKQSGGQAQEPGLYEKWYVAEQNYRAFNEQLDEQIAAQEKELKPGYTVYRPTEEEREQWFREAMEEAGLEDYLAAGMPDYSDEGYLDYAAQANSLKEDWAKLDEYDRVAAQEREERKNEEPEWWEYFALPTRTAYKYWKNGQPEDAYTRAQSYIRQDQRVKDLEAELEALEAQIREAPAGTKERLEEEKDEVSGQLDMRRAQLTQYAQERVAGEYEQIAQDADFAELAAAGAAKGGKLEAVRENPVGSALLSADAALYGAMTQEEQDIYHAHLARGGEQEANAYFESIRERLSGRTAAFGEDMLEKIGSDEAFEKTGLPEFMKPVQQSIVQTAKGATSFLAGGTEAVQGLGQTARMAFLGEEAPLPQSYLQKAQQLFREDMEGAEAVVNDILYGIGEMLPAVAVGVATGGAGAPAAVSSAVSSLMTAGTSFGSTYSQARREGKEAGEAASYALLTAASEAALQYGLSGVKAIGGSALSRTLGKKLNGALGKLASGNLGQRFAGMALKNIGQNGGEFAEEYLQSVMTPFLRNVAFGEHNDIQAVSEDALYDGMVGYLTSMVMNVPYVAGRRGAGDGEAALAIADAQRIMGSEQGTLTPQEQTLRSGLLEAVETGKIRPEVREALPVSENDSIAAAQVRIWAENGRLNETIGLEQDIGTLAAEEQALCREVQEAVESGRVTAELREKLGLPGNERVAAGLLRTWAQDGTIARLIEDVQAGQARGELERRGEWSNGEAHTDRLEPIDIERKASDDTVYREIVLSETYQPYKQFGDEAEYEAVIREYNMEGAPESLAEYNELRYTDPKEAYLLDKYIRAVDKGDISVLVGYEQYQAVGEQIDEQLVGQRTQDGTEIKGFVPHFVDRIIGQQAANDIPMPGMRRGVAIEDALEALRNPVKIELVESTSGLKSMIYHGEVCDVTMNPDTGMLIQCNPSKRRNK</sequence>
<proteinExistence type="predicted"/>
<evidence type="ECO:0000313" key="3">
    <source>
        <dbReference type="EMBL" id="XCC61543.1"/>
    </source>
</evidence>
<gene>
    <name evidence="3" type="ORF">PUP29_08375</name>
</gene>
<dbReference type="RefSeq" id="WP_353422977.1">
    <property type="nucleotide sequence ID" value="NZ_CP117826.1"/>
</dbReference>
<keyword evidence="1" id="KW-0175">Coiled coil</keyword>
<feature type="compositionally biased region" description="Basic and acidic residues" evidence="2">
    <location>
        <begin position="91"/>
        <end position="102"/>
    </location>
</feature>
<feature type="compositionally biased region" description="Basic and acidic residues" evidence="2">
    <location>
        <begin position="61"/>
        <end position="74"/>
    </location>
</feature>
<name>A0AAU8A7G1_9FIRM</name>
<feature type="compositionally biased region" description="Polar residues" evidence="2">
    <location>
        <begin position="145"/>
        <end position="155"/>
    </location>
</feature>
<protein>
    <submittedName>
        <fullName evidence="3">Uncharacterized protein</fullName>
    </submittedName>
</protein>
<feature type="compositionally biased region" description="Basic residues" evidence="2">
    <location>
        <begin position="1"/>
        <end position="14"/>
    </location>
</feature>
<dbReference type="EMBL" id="CP117826">
    <property type="protein sequence ID" value="XCC61543.1"/>
    <property type="molecule type" value="Genomic_DNA"/>
</dbReference>